<evidence type="ECO:0000259" key="4">
    <source>
        <dbReference type="PROSITE" id="PS50275"/>
    </source>
</evidence>
<feature type="domain" description="SAC" evidence="4">
    <location>
        <begin position="135"/>
        <end position="485"/>
    </location>
</feature>
<feature type="region of interest" description="Disordered" evidence="1">
    <location>
        <begin position="712"/>
        <end position="733"/>
    </location>
</feature>
<keyword evidence="2" id="KW-1133">Transmembrane helix</keyword>
<gene>
    <name evidence="5" type="ORF">WJX81_000601</name>
</gene>
<feature type="transmembrane region" description="Helical" evidence="2">
    <location>
        <begin position="985"/>
        <end position="1006"/>
    </location>
</feature>
<accession>A0AAW1R046</accession>
<name>A0AAW1R046_9CHLO</name>
<organism evidence="5 6">
    <name type="scientific">Elliptochloris bilobata</name>
    <dbReference type="NCBI Taxonomy" id="381761"/>
    <lineage>
        <taxon>Eukaryota</taxon>
        <taxon>Viridiplantae</taxon>
        <taxon>Chlorophyta</taxon>
        <taxon>core chlorophytes</taxon>
        <taxon>Trebouxiophyceae</taxon>
        <taxon>Trebouxiophyceae incertae sedis</taxon>
        <taxon>Elliptochloris clade</taxon>
        <taxon>Elliptochloris</taxon>
    </lineage>
</organism>
<dbReference type="Proteomes" id="UP001445335">
    <property type="component" value="Unassembled WGS sequence"/>
</dbReference>
<feature type="compositionally biased region" description="Acidic residues" evidence="1">
    <location>
        <begin position="712"/>
        <end position="728"/>
    </location>
</feature>
<dbReference type="PROSITE" id="PS50275">
    <property type="entry name" value="SAC"/>
    <property type="match status" value="1"/>
</dbReference>
<feature type="domain" description="WW" evidence="3">
    <location>
        <begin position="552"/>
        <end position="586"/>
    </location>
</feature>
<dbReference type="AlphaFoldDB" id="A0AAW1R046"/>
<feature type="transmembrane region" description="Helical" evidence="2">
    <location>
        <begin position="1018"/>
        <end position="1040"/>
    </location>
</feature>
<keyword evidence="2" id="KW-0812">Transmembrane</keyword>
<dbReference type="Pfam" id="PF02383">
    <property type="entry name" value="Syja_N"/>
    <property type="match status" value="1"/>
</dbReference>
<dbReference type="GO" id="GO:0006506">
    <property type="term" value="P:GPI anchor biosynthetic process"/>
    <property type="evidence" value="ECO:0007669"/>
    <property type="project" value="InterPro"/>
</dbReference>
<dbReference type="InterPro" id="IPR002013">
    <property type="entry name" value="SAC_dom"/>
</dbReference>
<evidence type="ECO:0008006" key="7">
    <source>
        <dbReference type="Google" id="ProtNLM"/>
    </source>
</evidence>
<dbReference type="InterPro" id="IPR036020">
    <property type="entry name" value="WW_dom_sf"/>
</dbReference>
<dbReference type="InterPro" id="IPR009447">
    <property type="entry name" value="PIGW/GWT1"/>
</dbReference>
<evidence type="ECO:0000259" key="3">
    <source>
        <dbReference type="PROSITE" id="PS50020"/>
    </source>
</evidence>
<feature type="region of interest" description="Disordered" evidence="1">
    <location>
        <begin position="496"/>
        <end position="523"/>
    </location>
</feature>
<dbReference type="GO" id="GO:0016791">
    <property type="term" value="F:phosphatase activity"/>
    <property type="evidence" value="ECO:0007669"/>
    <property type="project" value="InterPro"/>
</dbReference>
<dbReference type="GO" id="GO:0016746">
    <property type="term" value="F:acyltransferase activity"/>
    <property type="evidence" value="ECO:0007669"/>
    <property type="project" value="InterPro"/>
</dbReference>
<dbReference type="Pfam" id="PF00397">
    <property type="entry name" value="WW"/>
    <property type="match status" value="1"/>
</dbReference>
<dbReference type="EMBL" id="JALJOU010000060">
    <property type="protein sequence ID" value="KAK9827235.1"/>
    <property type="molecule type" value="Genomic_DNA"/>
</dbReference>
<sequence>MSIILTRSKATDQHCLVTSLSTREDTQLILIDPEDGRLKYSNSPGIDTFSCEGEALDFLADVDPYEILERGVALLGYAAIGSAGLVLLATRTRPAAALPGGHVVRLVTESRWVNVPLQDGGRRLTPEEAERVDMVPNFSLNNAHFYCETADVSRGFPSARPAGAPSWEFVWNRWLATPLRAAGLPAHCPHLLQGVVEARTLQDATGRRFTLVLLARRSRLHPGMRYIARGLNALASPGNEIDFLWRRGTVPIWWGVELRSGGVGEANIVVSPSRPYRGTRRYFRRLQKRYAPDPAVASALGAAAEAADCAASSGNGVDGGGAEEGGDADEDGDASLRVPVACINLLRCNMQRKDELLLSEHFAEGVRRARRRCAGAPLRVLNFDWHGMTKDLRERGAVEGLWALLVSIVAEGGVSVGTLEPGECRRSGFGTCAETPWPGGWRARWEAQQRGCVRFNCADSLDRTNAASYFCAVQVLAEQCRRLGLNIESPAAAAAATNGARERGGGAGQGNSNGKPRDPAALDISSIHRRVRDLMLAKGDRSGDPPSYSGNDTLPAGWEARKDAASGRTFFIDHNTRATTWDQAAANGEPAPAKTQAKWGLFGLSVDEVRARLRSDLVAAHAEVFLINGDMNSALYTSSRAMHSAVLGLLQGDSGGMAKSSVGRLQNLSVSVQRRWNNVLSDATRQVVVEMFLGLRLGAHFPSARIPYTDDLPLEGESDAGDSEESDEPLLPPAARQAGMEPLASEAALRSEARPAARSALLAVSCSQKRYVSWYRGATLLCTCVAILAVDFTAFPRRFAKSRTYGTSVMDVGVGCAIFASALVAKEARQEAPRAARAGICTALRQSATLLALGGARALLTQVTDYSVNAAEYGEHCNFYLILAVLSLLKARARLPPRWLLPAGAAVAAMHQAALSAGLIGVIHAEEGGSSLLSRNKEGVFSLPGYWALSLMSTGLARLVHGSAAAAAAAAARGSLSHGRALRRWLLRLACTDAVLWVVYAVLAAMQPASRRACNAAYAAWLLALNLLLLLALACVDALCSALEPALDQLASGGPFAAGADAEAAGTAHNRFELLSVTIRKPLGLVLAEAPAGPRSVVVESIAEGGNAAKSGIVRVGDFINRCSATVLKAGKDGEYEREGYGQRPYDNWETVMFDCKDQDFKTVLAAIGSNNERWGINKVTLELRRPVTDF</sequence>
<dbReference type="GO" id="GO:0016020">
    <property type="term" value="C:membrane"/>
    <property type="evidence" value="ECO:0007669"/>
    <property type="project" value="InterPro"/>
</dbReference>
<feature type="region of interest" description="Disordered" evidence="1">
    <location>
        <begin position="313"/>
        <end position="332"/>
    </location>
</feature>
<evidence type="ECO:0000313" key="6">
    <source>
        <dbReference type="Proteomes" id="UP001445335"/>
    </source>
</evidence>
<evidence type="ECO:0000256" key="1">
    <source>
        <dbReference type="SAM" id="MobiDB-lite"/>
    </source>
</evidence>
<evidence type="ECO:0000256" key="2">
    <source>
        <dbReference type="SAM" id="Phobius"/>
    </source>
</evidence>
<dbReference type="SUPFAM" id="SSF51045">
    <property type="entry name" value="WW domain"/>
    <property type="match status" value="1"/>
</dbReference>
<keyword evidence="2" id="KW-0472">Membrane</keyword>
<dbReference type="PANTHER" id="PTHR46817:SF1">
    <property type="entry name" value="SAC DOMAIN-CONTAINING PROTEIN"/>
    <property type="match status" value="1"/>
</dbReference>
<protein>
    <recommendedName>
        <fullName evidence="7">WW domain-containing protein</fullName>
    </recommendedName>
</protein>
<dbReference type="InterPro" id="IPR001202">
    <property type="entry name" value="WW_dom"/>
</dbReference>
<proteinExistence type="predicted"/>
<evidence type="ECO:0000313" key="5">
    <source>
        <dbReference type="EMBL" id="KAK9827235.1"/>
    </source>
</evidence>
<keyword evidence="6" id="KW-1185">Reference proteome</keyword>
<dbReference type="CDD" id="cd00201">
    <property type="entry name" value="WW"/>
    <property type="match status" value="1"/>
</dbReference>
<dbReference type="SMART" id="SM00456">
    <property type="entry name" value="WW"/>
    <property type="match status" value="1"/>
</dbReference>
<reference evidence="5 6" key="1">
    <citation type="journal article" date="2024" name="Nat. Commun.">
        <title>Phylogenomics reveals the evolutionary origins of lichenization in chlorophyte algae.</title>
        <authorList>
            <person name="Puginier C."/>
            <person name="Libourel C."/>
            <person name="Otte J."/>
            <person name="Skaloud P."/>
            <person name="Haon M."/>
            <person name="Grisel S."/>
            <person name="Petersen M."/>
            <person name="Berrin J.G."/>
            <person name="Delaux P.M."/>
            <person name="Dal Grande F."/>
            <person name="Keller J."/>
        </authorList>
    </citation>
    <scope>NUCLEOTIDE SEQUENCE [LARGE SCALE GENOMIC DNA]</scope>
    <source>
        <strain evidence="5 6">SAG 245.80</strain>
    </source>
</reference>
<dbReference type="PROSITE" id="PS50020">
    <property type="entry name" value="WW_DOMAIN_2"/>
    <property type="match status" value="1"/>
</dbReference>
<dbReference type="Pfam" id="PF06423">
    <property type="entry name" value="GWT1"/>
    <property type="match status" value="1"/>
</dbReference>
<comment type="caution">
    <text evidence="5">The sequence shown here is derived from an EMBL/GenBank/DDBJ whole genome shotgun (WGS) entry which is preliminary data.</text>
</comment>
<dbReference type="PANTHER" id="PTHR46817">
    <property type="entry name" value="PHOSPHOINOSITIDE PHOSPHATASE SAC9-RELATED"/>
    <property type="match status" value="1"/>
</dbReference>
<dbReference type="Gene3D" id="2.20.70.10">
    <property type="match status" value="1"/>
</dbReference>